<accession>A0A1Y2XP48</accession>
<dbReference type="AlphaFoldDB" id="A0A1Y2XP48"/>
<dbReference type="EMBL" id="QKWZ01000755">
    <property type="protein sequence ID" value="PZT64268.1"/>
    <property type="molecule type" value="Genomic_DNA"/>
</dbReference>
<reference evidence="1 2" key="1">
    <citation type="submission" date="2018-06" db="EMBL/GenBank/DDBJ databases">
        <title>Draft genome sequence of mcr-1-harboring Escherichia coli isolated from wound infection of a hospitalized patient, in Bolivia.</title>
        <authorList>
            <person name="Munoz M.E."/>
            <person name="Moura Q."/>
            <person name="Ventura P.R.M."/>
            <person name="Bustos L.R."/>
            <person name="Ovando B.G."/>
            <person name="Terrazas D.I.V."/>
            <person name="Yarhui N.B."/>
            <person name="Cerdeira L."/>
            <person name="Lincopan N."/>
        </authorList>
    </citation>
    <scope>NUCLEOTIDE SEQUENCE [LARGE SCALE GENOMIC DNA]</scope>
    <source>
        <strain evidence="1 2">EcMLT</strain>
    </source>
</reference>
<proteinExistence type="predicted"/>
<evidence type="ECO:0000313" key="1">
    <source>
        <dbReference type="EMBL" id="PZT64268.1"/>
    </source>
</evidence>
<protein>
    <submittedName>
        <fullName evidence="1">Uncharacterized protein</fullName>
    </submittedName>
</protein>
<dbReference type="Proteomes" id="UP000249482">
    <property type="component" value="Unassembled WGS sequence"/>
</dbReference>
<comment type="caution">
    <text evidence="1">The sequence shown here is derived from an EMBL/GenBank/DDBJ whole genome shotgun (WGS) entry which is preliminary data.</text>
</comment>
<organism evidence="1 2">
    <name type="scientific">Escherichia coli</name>
    <dbReference type="NCBI Taxonomy" id="562"/>
    <lineage>
        <taxon>Bacteria</taxon>
        <taxon>Pseudomonadati</taxon>
        <taxon>Pseudomonadota</taxon>
        <taxon>Gammaproteobacteria</taxon>
        <taxon>Enterobacterales</taxon>
        <taxon>Enterobacteriaceae</taxon>
        <taxon>Escherichia</taxon>
    </lineage>
</organism>
<evidence type="ECO:0000313" key="2">
    <source>
        <dbReference type="Proteomes" id="UP000249482"/>
    </source>
</evidence>
<sequence length="70" mass="8009">MRCICFCRINEHLFNTANILRTFVRNSTKSIDRTGNASLSSFVLCSGCTAIVCYALILSRHNLYYRDNVQ</sequence>
<gene>
    <name evidence="1" type="ORF">DNQ45_23680</name>
</gene>
<name>A0A1Y2XP48_ECOLX</name>